<reference evidence="1 2" key="1">
    <citation type="submission" date="2019-03" db="EMBL/GenBank/DDBJ databases">
        <title>New insights into Acidothiobacillus thiooxidans sulfur metabolism through coupled gene expression, solution geochemistry, microscopy and spectroscopy analyses.</title>
        <authorList>
            <person name="Camacho D."/>
            <person name="Frazao R."/>
            <person name="Fouillen A."/>
            <person name="Nanci A."/>
            <person name="Lang B.F."/>
            <person name="Apte S.C."/>
            <person name="Baron C."/>
            <person name="Warren L.A."/>
        </authorList>
    </citation>
    <scope>NUCLEOTIDE SEQUENCE [LARGE SCALE GENOMIC DNA]</scope>
    <source>
        <strain evidence="1 2">ATCC 19377</strain>
    </source>
</reference>
<dbReference type="Proteomes" id="UP000315403">
    <property type="component" value="Unassembled WGS sequence"/>
</dbReference>
<accession>A0A543Q1Z6</accession>
<name>A0A543Q1Z6_ACITH</name>
<proteinExistence type="predicted"/>
<dbReference type="RefSeq" id="WP_282593914.1">
    <property type="nucleotide sequence ID" value="NZ_SZUV01000001.1"/>
</dbReference>
<organism evidence="1 2">
    <name type="scientific">Acidithiobacillus thiooxidans ATCC 19377</name>
    <dbReference type="NCBI Taxonomy" id="637390"/>
    <lineage>
        <taxon>Bacteria</taxon>
        <taxon>Pseudomonadati</taxon>
        <taxon>Pseudomonadota</taxon>
        <taxon>Acidithiobacillia</taxon>
        <taxon>Acidithiobacillales</taxon>
        <taxon>Acidithiobacillaceae</taxon>
        <taxon>Acidithiobacillus</taxon>
    </lineage>
</organism>
<dbReference type="AlphaFoldDB" id="A0A543Q1Z6"/>
<evidence type="ECO:0000313" key="2">
    <source>
        <dbReference type="Proteomes" id="UP000315403"/>
    </source>
</evidence>
<sequence length="42" mass="4875">MIKDMEIKWLIARLEGIGKKLEDLDDEMEAILPLRPELHEAA</sequence>
<gene>
    <name evidence="1" type="ORF">DLNHIDIE_00219</name>
</gene>
<evidence type="ECO:0000313" key="1">
    <source>
        <dbReference type="EMBL" id="TQN50366.1"/>
    </source>
</evidence>
<dbReference type="EMBL" id="SZUV01000001">
    <property type="protein sequence ID" value="TQN50366.1"/>
    <property type="molecule type" value="Genomic_DNA"/>
</dbReference>
<comment type="caution">
    <text evidence="1">The sequence shown here is derived from an EMBL/GenBank/DDBJ whole genome shotgun (WGS) entry which is preliminary data.</text>
</comment>
<protein>
    <submittedName>
        <fullName evidence="1">Uncharacterized protein</fullName>
    </submittedName>
</protein>